<dbReference type="CDD" id="cd01670">
    <property type="entry name" value="Death"/>
    <property type="match status" value="1"/>
</dbReference>
<dbReference type="GO" id="GO:0042981">
    <property type="term" value="P:regulation of apoptotic process"/>
    <property type="evidence" value="ECO:0007669"/>
    <property type="project" value="InterPro"/>
</dbReference>
<evidence type="ECO:0000256" key="9">
    <source>
        <dbReference type="SAM" id="Coils"/>
    </source>
</evidence>
<feature type="domain" description="Ig-like" evidence="15">
    <location>
        <begin position="679"/>
        <end position="760"/>
    </location>
</feature>
<dbReference type="GO" id="GO:0038023">
    <property type="term" value="F:signaling receptor activity"/>
    <property type="evidence" value="ECO:0007669"/>
    <property type="project" value="TreeGrafter"/>
</dbReference>
<feature type="compositionally biased region" description="Basic and acidic residues" evidence="10">
    <location>
        <begin position="468"/>
        <end position="477"/>
    </location>
</feature>
<dbReference type="InterPro" id="IPR003599">
    <property type="entry name" value="Ig_sub"/>
</dbReference>
<dbReference type="InterPro" id="IPR035897">
    <property type="entry name" value="Toll_tir_struct_dom_sf"/>
</dbReference>
<dbReference type="STRING" id="50429.A0A2B4SIT5"/>
<dbReference type="Pfam" id="PF13676">
    <property type="entry name" value="TIR_2"/>
    <property type="match status" value="1"/>
</dbReference>
<dbReference type="InterPro" id="IPR000157">
    <property type="entry name" value="TIR_dom"/>
</dbReference>
<evidence type="ECO:0000256" key="7">
    <source>
        <dbReference type="ARBA" id="ARBA00023027"/>
    </source>
</evidence>
<keyword evidence="3 11" id="KW-0812">Transmembrane</keyword>
<dbReference type="InterPro" id="IPR036179">
    <property type="entry name" value="Ig-like_dom_sf"/>
</dbReference>
<feature type="domain" description="CARD" evidence="14">
    <location>
        <begin position="14"/>
        <end position="91"/>
    </location>
</feature>
<comment type="similarity">
    <text evidence="2">Belongs to the interleukin-1 receptor family.</text>
</comment>
<comment type="caution">
    <text evidence="16">The sequence shown here is derived from an EMBL/GenBank/DDBJ whole genome shotgun (WGS) entry which is preliminary data.</text>
</comment>
<dbReference type="Pfam" id="PF00047">
    <property type="entry name" value="ig"/>
    <property type="match status" value="1"/>
</dbReference>
<protein>
    <submittedName>
        <fullName evidence="16">Toll-like receptor 6</fullName>
    </submittedName>
</protein>
<dbReference type="Pfam" id="PF00531">
    <property type="entry name" value="Death"/>
    <property type="match status" value="1"/>
</dbReference>
<dbReference type="PROSITE" id="PS50104">
    <property type="entry name" value="TIR"/>
    <property type="match status" value="1"/>
</dbReference>
<dbReference type="OrthoDB" id="5949550at2759"/>
<accession>A0A2B4SIT5</accession>
<name>A0A2B4SIT5_STYPI</name>
<feature type="domain" description="Ig-like" evidence="15">
    <location>
        <begin position="579"/>
        <end position="668"/>
    </location>
</feature>
<dbReference type="InterPro" id="IPR000488">
    <property type="entry name" value="Death_dom"/>
</dbReference>
<dbReference type="SMART" id="SM00409">
    <property type="entry name" value="IG"/>
    <property type="match status" value="2"/>
</dbReference>
<keyword evidence="4" id="KW-0732">Signal</keyword>
<dbReference type="PANTHER" id="PTHR24365">
    <property type="entry name" value="TOLL-LIKE RECEPTOR"/>
    <property type="match status" value="1"/>
</dbReference>
<proteinExistence type="inferred from homology"/>
<dbReference type="InterPro" id="IPR013783">
    <property type="entry name" value="Ig-like_fold"/>
</dbReference>
<dbReference type="InterPro" id="IPR013151">
    <property type="entry name" value="Immunoglobulin_dom"/>
</dbReference>
<evidence type="ECO:0000313" key="16">
    <source>
        <dbReference type="EMBL" id="PFX28355.1"/>
    </source>
</evidence>
<dbReference type="Pfam" id="PF00619">
    <property type="entry name" value="CARD"/>
    <property type="match status" value="1"/>
</dbReference>
<feature type="domain" description="Death" evidence="12">
    <location>
        <begin position="230"/>
        <end position="267"/>
    </location>
</feature>
<dbReference type="PANTHER" id="PTHR24365:SF530">
    <property type="entry name" value="MSTPROX-RELATED"/>
    <property type="match status" value="1"/>
</dbReference>
<dbReference type="SUPFAM" id="SSF52200">
    <property type="entry name" value="Toll/Interleukin receptor TIR domain"/>
    <property type="match status" value="1"/>
</dbReference>
<dbReference type="AlphaFoldDB" id="A0A2B4SIT5"/>
<keyword evidence="9" id="KW-0175">Coiled coil</keyword>
<dbReference type="GO" id="GO:0007165">
    <property type="term" value="P:signal transduction"/>
    <property type="evidence" value="ECO:0007669"/>
    <property type="project" value="InterPro"/>
</dbReference>
<evidence type="ECO:0000256" key="3">
    <source>
        <dbReference type="ARBA" id="ARBA00022692"/>
    </source>
</evidence>
<dbReference type="CDD" id="cd01671">
    <property type="entry name" value="CARD"/>
    <property type="match status" value="1"/>
</dbReference>
<feature type="coiled-coil region" evidence="9">
    <location>
        <begin position="92"/>
        <end position="154"/>
    </location>
</feature>
<dbReference type="PROSITE" id="PS50835">
    <property type="entry name" value="IG_LIKE"/>
    <property type="match status" value="2"/>
</dbReference>
<evidence type="ECO:0000259" key="14">
    <source>
        <dbReference type="PROSITE" id="PS50209"/>
    </source>
</evidence>
<evidence type="ECO:0000256" key="8">
    <source>
        <dbReference type="ARBA" id="ARBA00023136"/>
    </source>
</evidence>
<dbReference type="Gene3D" id="2.60.40.10">
    <property type="entry name" value="Immunoglobulins"/>
    <property type="match status" value="2"/>
</dbReference>
<dbReference type="InterPro" id="IPR011029">
    <property type="entry name" value="DEATH-like_dom_sf"/>
</dbReference>
<dbReference type="SUPFAM" id="SSF48726">
    <property type="entry name" value="Immunoglobulin"/>
    <property type="match status" value="2"/>
</dbReference>
<dbReference type="InterPro" id="IPR001315">
    <property type="entry name" value="CARD"/>
</dbReference>
<dbReference type="SMART" id="SM00255">
    <property type="entry name" value="TIR"/>
    <property type="match status" value="1"/>
</dbReference>
<dbReference type="PROSITE" id="PS50209">
    <property type="entry name" value="CARD"/>
    <property type="match status" value="1"/>
</dbReference>
<dbReference type="GO" id="GO:0016787">
    <property type="term" value="F:hydrolase activity"/>
    <property type="evidence" value="ECO:0007669"/>
    <property type="project" value="UniProtKB-KW"/>
</dbReference>
<reference evidence="17" key="1">
    <citation type="journal article" date="2017" name="bioRxiv">
        <title>Comparative analysis of the genomes of Stylophora pistillata and Acropora digitifera provides evidence for extensive differences between species of corals.</title>
        <authorList>
            <person name="Voolstra C.R."/>
            <person name="Li Y."/>
            <person name="Liew Y.J."/>
            <person name="Baumgarten S."/>
            <person name="Zoccola D."/>
            <person name="Flot J.-F."/>
            <person name="Tambutte S."/>
            <person name="Allemand D."/>
            <person name="Aranda M."/>
        </authorList>
    </citation>
    <scope>NUCLEOTIDE SEQUENCE [LARGE SCALE GENOMIC DNA]</scope>
</reference>
<dbReference type="Gene3D" id="3.40.50.10140">
    <property type="entry name" value="Toll/interleukin-1 receptor homology (TIR) domain"/>
    <property type="match status" value="1"/>
</dbReference>
<keyword evidence="16" id="KW-0675">Receptor</keyword>
<keyword evidence="6 11" id="KW-1133">Transmembrane helix</keyword>
<feature type="transmembrane region" description="Helical" evidence="11">
    <location>
        <begin position="807"/>
        <end position="827"/>
    </location>
</feature>
<dbReference type="CDD" id="cd00096">
    <property type="entry name" value="Ig"/>
    <property type="match status" value="2"/>
</dbReference>
<dbReference type="GO" id="GO:0005886">
    <property type="term" value="C:plasma membrane"/>
    <property type="evidence" value="ECO:0007669"/>
    <property type="project" value="TreeGrafter"/>
</dbReference>
<feature type="domain" description="TIR" evidence="13">
    <location>
        <begin position="851"/>
        <end position="985"/>
    </location>
</feature>
<evidence type="ECO:0000256" key="10">
    <source>
        <dbReference type="SAM" id="MobiDB-lite"/>
    </source>
</evidence>
<gene>
    <name evidence="16" type="primary">TLR6</name>
    <name evidence="16" type="ORF">AWC38_SpisGene6930</name>
</gene>
<feature type="coiled-coil region" evidence="9">
    <location>
        <begin position="266"/>
        <end position="314"/>
    </location>
</feature>
<keyword evidence="7" id="KW-0520">NAD</keyword>
<evidence type="ECO:0000313" key="17">
    <source>
        <dbReference type="Proteomes" id="UP000225706"/>
    </source>
</evidence>
<dbReference type="EMBL" id="LSMT01000085">
    <property type="protein sequence ID" value="PFX28355.1"/>
    <property type="molecule type" value="Genomic_DNA"/>
</dbReference>
<evidence type="ECO:0000259" key="13">
    <source>
        <dbReference type="PROSITE" id="PS50104"/>
    </source>
</evidence>
<keyword evidence="8 11" id="KW-0472">Membrane</keyword>
<organism evidence="16 17">
    <name type="scientific">Stylophora pistillata</name>
    <name type="common">Smooth cauliflower coral</name>
    <dbReference type="NCBI Taxonomy" id="50429"/>
    <lineage>
        <taxon>Eukaryota</taxon>
        <taxon>Metazoa</taxon>
        <taxon>Cnidaria</taxon>
        <taxon>Anthozoa</taxon>
        <taxon>Hexacorallia</taxon>
        <taxon>Scleractinia</taxon>
        <taxon>Astrocoeniina</taxon>
        <taxon>Pocilloporidae</taxon>
        <taxon>Stylophora</taxon>
    </lineage>
</organism>
<evidence type="ECO:0000256" key="4">
    <source>
        <dbReference type="ARBA" id="ARBA00022729"/>
    </source>
</evidence>
<keyword evidence="5" id="KW-0378">Hydrolase</keyword>
<evidence type="ECO:0000259" key="15">
    <source>
        <dbReference type="PROSITE" id="PS50835"/>
    </source>
</evidence>
<feature type="region of interest" description="Disordered" evidence="10">
    <location>
        <begin position="428"/>
        <end position="479"/>
    </location>
</feature>
<sequence>MENINYSSIIWELRERLTKEVDPHSVVTYLVNCKVMTSSDKQRIEQIRPPSKRTSTLLEIIAMKGRRAYENFVKALEEDECFVAYYLVRKEMEGLKKEATRASEKMATLQDEIDQLRKDLGKEQQEHQKTRQELEEIEILTQELEKQIGKLEDVMYTTSEEGRAAQCLEETAKENDHQQKVVTSKHIQAIVDHVEEPLTMDLGACLELPTPVFMNIEEQDDLSRKKIWKVLIKWKQRKGKGATLGILVDVLYKLKQTEAVDKLLGMEGLEKEATRVRSQSAMLRDERDQLRTNLEEERQKHAITRQELKTCEAKLEQLLIPSKGNEESKTTKRKEEKAQSKVQQANIEKGNEEFESGKNKGAKAVTNAQQKLTLTGKHRTCQDLETCQQDLRGKLKPPKTLRPIYYDHRTVVKAKEIIFPGSGREKDAPTFKTPLPALPEVGKGNIGKKKPSSKILSEEEEENTAKNMDLKESKGKQQDNISAKANSNCEIKSSCTADCQFTHQTTVDPGSHITLNCTISSEAAENVTWEQAKKLVGEGDGRSDLAVQESSQNTSCRCTKIFFARELVVDGHTESPYLIQQGERPYLECTFSGWPLPPEVNWFREEKLIPNGSKAVYQLDRISGEKENRTLHSSLNFQDAREDQAGFYKCKATNSIPGWSSSTSSEIQTIYQCPHAQDPIVEKLEVLVSKSSNINLTCLVYESEEGCPDYLRWYLNGNKWLREKSGKYKILKKNTHSKCKEEFVLTIFNVTKNDEGNYSCDWNCEYFPTKRATMELKVSVEPVTDPPTVTHVLTGPSYPPSVQRKKWLLPIIILAAVSGVVIFIAALRFGVKKKWTSSHELEKCGFNDEVLKNQLFVSYSSKDVGWVNEYLISLLEKHSIAYSIHSRDFELGKPIVQNMADNVYGSRQVVIVLSQNYLASNFCREELHMAFQRGLDTGDSSVILVMINNLKKKQLPAALREKRLLEFEKHNKKQEWEEKILSQILDWKTVSV</sequence>
<evidence type="ECO:0000256" key="11">
    <source>
        <dbReference type="SAM" id="Phobius"/>
    </source>
</evidence>
<evidence type="ECO:0000259" key="12">
    <source>
        <dbReference type="PROSITE" id="PS50017"/>
    </source>
</evidence>
<comment type="subcellular location">
    <subcellularLocation>
        <location evidence="1">Membrane</location>
    </subcellularLocation>
</comment>
<evidence type="ECO:0000256" key="2">
    <source>
        <dbReference type="ARBA" id="ARBA00009752"/>
    </source>
</evidence>
<feature type="compositionally biased region" description="Basic and acidic residues" evidence="10">
    <location>
        <begin position="324"/>
        <end position="339"/>
    </location>
</feature>
<evidence type="ECO:0000256" key="6">
    <source>
        <dbReference type="ARBA" id="ARBA00022989"/>
    </source>
</evidence>
<dbReference type="SUPFAM" id="SSF47986">
    <property type="entry name" value="DEATH domain"/>
    <property type="match status" value="2"/>
</dbReference>
<feature type="region of interest" description="Disordered" evidence="10">
    <location>
        <begin position="319"/>
        <end position="347"/>
    </location>
</feature>
<evidence type="ECO:0000256" key="1">
    <source>
        <dbReference type="ARBA" id="ARBA00004370"/>
    </source>
</evidence>
<evidence type="ECO:0000256" key="5">
    <source>
        <dbReference type="ARBA" id="ARBA00022801"/>
    </source>
</evidence>
<dbReference type="PROSITE" id="PS50017">
    <property type="entry name" value="DEATH_DOMAIN"/>
    <property type="match status" value="1"/>
</dbReference>
<dbReference type="InterPro" id="IPR007110">
    <property type="entry name" value="Ig-like_dom"/>
</dbReference>
<keyword evidence="17" id="KW-1185">Reference proteome</keyword>
<dbReference type="Proteomes" id="UP000225706">
    <property type="component" value="Unassembled WGS sequence"/>
</dbReference>
<dbReference type="Gene3D" id="1.10.533.10">
    <property type="entry name" value="Death Domain, Fas"/>
    <property type="match status" value="2"/>
</dbReference>